<protein>
    <submittedName>
        <fullName evidence="8">DUF202 domain-containing protein</fullName>
    </submittedName>
</protein>
<evidence type="ECO:0000313" key="8">
    <source>
        <dbReference type="EMBL" id="NEM96209.1"/>
    </source>
</evidence>
<evidence type="ECO:0000313" key="9">
    <source>
        <dbReference type="Proteomes" id="UP000474777"/>
    </source>
</evidence>
<dbReference type="AlphaFoldDB" id="A0A6B3LHZ1"/>
<dbReference type="GO" id="GO:0012505">
    <property type="term" value="C:endomembrane system"/>
    <property type="evidence" value="ECO:0007669"/>
    <property type="project" value="UniProtKB-SubCell"/>
</dbReference>
<feature type="region of interest" description="Disordered" evidence="5">
    <location>
        <begin position="117"/>
        <end position="139"/>
    </location>
</feature>
<proteinExistence type="predicted"/>
<dbReference type="InterPro" id="IPR003807">
    <property type="entry name" value="DUF202"/>
</dbReference>
<evidence type="ECO:0000256" key="3">
    <source>
        <dbReference type="ARBA" id="ARBA00022989"/>
    </source>
</evidence>
<dbReference type="Pfam" id="PF02656">
    <property type="entry name" value="DUF202"/>
    <property type="match status" value="1"/>
</dbReference>
<feature type="compositionally biased region" description="Low complexity" evidence="5">
    <location>
        <begin position="128"/>
        <end position="139"/>
    </location>
</feature>
<dbReference type="RefSeq" id="WP_163911045.1">
    <property type="nucleotide sequence ID" value="NZ_JAAGWD010000001.1"/>
</dbReference>
<dbReference type="EMBL" id="JAAGWD010000001">
    <property type="protein sequence ID" value="NEM96209.1"/>
    <property type="molecule type" value="Genomic_DNA"/>
</dbReference>
<keyword evidence="9" id="KW-1185">Reference proteome</keyword>
<feature type="transmembrane region" description="Helical" evidence="6">
    <location>
        <begin position="46"/>
        <end position="64"/>
    </location>
</feature>
<keyword evidence="4 6" id="KW-0472">Membrane</keyword>
<comment type="subcellular location">
    <subcellularLocation>
        <location evidence="1">Endomembrane system</location>
        <topology evidence="1">Multi-pass membrane protein</topology>
    </subcellularLocation>
</comment>
<organism evidence="8 9">
    <name type="scientific">Pontibacter burrus</name>
    <dbReference type="NCBI Taxonomy" id="2704466"/>
    <lineage>
        <taxon>Bacteria</taxon>
        <taxon>Pseudomonadati</taxon>
        <taxon>Bacteroidota</taxon>
        <taxon>Cytophagia</taxon>
        <taxon>Cytophagales</taxon>
        <taxon>Hymenobacteraceae</taxon>
        <taxon>Pontibacter</taxon>
    </lineage>
</organism>
<evidence type="ECO:0000256" key="6">
    <source>
        <dbReference type="SAM" id="Phobius"/>
    </source>
</evidence>
<name>A0A6B3LHZ1_9BACT</name>
<evidence type="ECO:0000259" key="7">
    <source>
        <dbReference type="Pfam" id="PF02656"/>
    </source>
</evidence>
<accession>A0A6B3LHZ1</accession>
<evidence type="ECO:0000256" key="5">
    <source>
        <dbReference type="SAM" id="MobiDB-lite"/>
    </source>
</evidence>
<gene>
    <name evidence="8" type="ORF">GXP69_00755</name>
</gene>
<comment type="caution">
    <text evidence="8">The sequence shown here is derived from an EMBL/GenBank/DDBJ whole genome shotgun (WGS) entry which is preliminary data.</text>
</comment>
<evidence type="ECO:0000256" key="1">
    <source>
        <dbReference type="ARBA" id="ARBA00004127"/>
    </source>
</evidence>
<feature type="domain" description="DUF202" evidence="7">
    <location>
        <begin position="37"/>
        <end position="96"/>
    </location>
</feature>
<keyword evidence="2 6" id="KW-0812">Transmembrane</keyword>
<sequence length="139" mass="15868">MNWRSILSRNERKKLKKELKVQDKLNLEVRDSLAMQRTRMANERTLLAYMRTATAMILAGLTFIKLFDDLFYIGVGLISIPMGVVVAYFGYRRYSKQKLEIAQNTTLYAPTSPILAEVTKQEKDEPGTDTTSTTTSPQL</sequence>
<dbReference type="Proteomes" id="UP000474777">
    <property type="component" value="Unassembled WGS sequence"/>
</dbReference>
<reference evidence="8 9" key="1">
    <citation type="submission" date="2020-02" db="EMBL/GenBank/DDBJ databases">
        <authorList>
            <person name="Kim M.K."/>
        </authorList>
    </citation>
    <scope>NUCLEOTIDE SEQUENCE [LARGE SCALE GENOMIC DNA]</scope>
    <source>
        <strain evidence="8 9">BT327</strain>
    </source>
</reference>
<evidence type="ECO:0000256" key="2">
    <source>
        <dbReference type="ARBA" id="ARBA00022692"/>
    </source>
</evidence>
<evidence type="ECO:0000256" key="4">
    <source>
        <dbReference type="ARBA" id="ARBA00023136"/>
    </source>
</evidence>
<keyword evidence="3 6" id="KW-1133">Transmembrane helix</keyword>
<feature type="transmembrane region" description="Helical" evidence="6">
    <location>
        <begin position="70"/>
        <end position="91"/>
    </location>
</feature>